<sequence>DTFVDKNTVILKDTYDNLSPDVHYPNNSANIRSYSVFPNFYVDYISSPSTEEVVYGSLRGEIDSISGTSLTLVNSYQELGDIAGHDFENTLGVGQSSQFDKWFIQAPMDETEDLSKLVRLSSNNFDLITNFKIDNVTYPEAPYSVVYKLYEPLPDTVQEKDFVTIVKEMIPPVEETCTLIPFVEEWISDIVLIPPEPFDVNSPIGSGQTNFKTYDQLTSTDSSIKEKLENALLSG</sequence>
<feature type="non-terminal residue" evidence="1">
    <location>
        <position position="235"/>
    </location>
</feature>
<dbReference type="EMBL" id="UINC01217010">
    <property type="protein sequence ID" value="SVE43420.1"/>
    <property type="molecule type" value="Genomic_DNA"/>
</dbReference>
<reference evidence="1" key="1">
    <citation type="submission" date="2018-05" db="EMBL/GenBank/DDBJ databases">
        <authorList>
            <person name="Lanie J.A."/>
            <person name="Ng W.-L."/>
            <person name="Kazmierczak K.M."/>
            <person name="Andrzejewski T.M."/>
            <person name="Davidsen T.M."/>
            <person name="Wayne K.J."/>
            <person name="Tettelin H."/>
            <person name="Glass J.I."/>
            <person name="Rusch D."/>
            <person name="Podicherti R."/>
            <person name="Tsui H.-C.T."/>
            <person name="Winkler M.E."/>
        </authorList>
    </citation>
    <scope>NUCLEOTIDE SEQUENCE</scope>
</reference>
<evidence type="ECO:0000313" key="1">
    <source>
        <dbReference type="EMBL" id="SVE43420.1"/>
    </source>
</evidence>
<name>A0A383DGI1_9ZZZZ</name>
<dbReference type="AlphaFoldDB" id="A0A383DGI1"/>
<proteinExistence type="predicted"/>
<feature type="non-terminal residue" evidence="1">
    <location>
        <position position="1"/>
    </location>
</feature>
<accession>A0A383DGI1</accession>
<protein>
    <submittedName>
        <fullName evidence="1">Uncharacterized protein</fullName>
    </submittedName>
</protein>
<organism evidence="1">
    <name type="scientific">marine metagenome</name>
    <dbReference type="NCBI Taxonomy" id="408172"/>
    <lineage>
        <taxon>unclassified sequences</taxon>
        <taxon>metagenomes</taxon>
        <taxon>ecological metagenomes</taxon>
    </lineage>
</organism>
<gene>
    <name evidence="1" type="ORF">METZ01_LOCUS496274</name>
</gene>